<dbReference type="Proteomes" id="UP000479710">
    <property type="component" value="Unassembled WGS sequence"/>
</dbReference>
<dbReference type="InterPro" id="IPR023696">
    <property type="entry name" value="Ureohydrolase_dom_sf"/>
</dbReference>
<evidence type="ECO:0000313" key="2">
    <source>
        <dbReference type="Proteomes" id="UP000479710"/>
    </source>
</evidence>
<proteinExistence type="predicted"/>
<dbReference type="EMBL" id="SPHZ02000001">
    <property type="protein sequence ID" value="KAF0936082.1"/>
    <property type="molecule type" value="Genomic_DNA"/>
</dbReference>
<sequence>MASPTGEALDLFHSHARPTPLPLCPPPDFPACSHARWLLFLPLVGGVEEGSRQWVNWAGGLNHAKKGDASGFYINDNVLAILGLLKFHRYHVVMGMIQT</sequence>
<keyword evidence="2" id="KW-1185">Reference proteome</keyword>
<accession>A0A6G1FH15</accession>
<dbReference type="AlphaFoldDB" id="A0A6G1FH15"/>
<name>A0A6G1FH15_9ORYZ</name>
<dbReference type="OrthoDB" id="1918432at2759"/>
<dbReference type="SUPFAM" id="SSF52768">
    <property type="entry name" value="Arginase/deacetylase"/>
    <property type="match status" value="1"/>
</dbReference>
<comment type="caution">
    <text evidence="1">The sequence shown here is derived from an EMBL/GenBank/DDBJ whole genome shotgun (WGS) entry which is preliminary data.</text>
</comment>
<evidence type="ECO:0000313" key="1">
    <source>
        <dbReference type="EMBL" id="KAF0936082.1"/>
    </source>
</evidence>
<protein>
    <submittedName>
        <fullName evidence="1">Uncharacterized protein</fullName>
    </submittedName>
</protein>
<reference evidence="1 2" key="1">
    <citation type="submission" date="2019-11" db="EMBL/GenBank/DDBJ databases">
        <title>Whole genome sequence of Oryza granulata.</title>
        <authorList>
            <person name="Li W."/>
        </authorList>
    </citation>
    <scope>NUCLEOTIDE SEQUENCE [LARGE SCALE GENOMIC DNA]</scope>
    <source>
        <strain evidence="2">cv. Menghai</strain>
        <tissue evidence="1">Leaf</tissue>
    </source>
</reference>
<organism evidence="1 2">
    <name type="scientific">Oryza meyeriana var. granulata</name>
    <dbReference type="NCBI Taxonomy" id="110450"/>
    <lineage>
        <taxon>Eukaryota</taxon>
        <taxon>Viridiplantae</taxon>
        <taxon>Streptophyta</taxon>
        <taxon>Embryophyta</taxon>
        <taxon>Tracheophyta</taxon>
        <taxon>Spermatophyta</taxon>
        <taxon>Magnoliopsida</taxon>
        <taxon>Liliopsida</taxon>
        <taxon>Poales</taxon>
        <taxon>Poaceae</taxon>
        <taxon>BOP clade</taxon>
        <taxon>Oryzoideae</taxon>
        <taxon>Oryzeae</taxon>
        <taxon>Oryzinae</taxon>
        <taxon>Oryza</taxon>
        <taxon>Oryza meyeriana</taxon>
    </lineage>
</organism>
<gene>
    <name evidence="1" type="ORF">E2562_038616</name>
</gene>